<sequence length="645" mass="73171">FLGVFGSFRRCCSNHAFAVVAFTAYGLLPAIIAYTLGLIQNTPLCSLHFPLWLAYLVIALGSADSYTAHGIEDIEQWRSFNIDSAAKCFIASWMIASYVTQSGKIFCTAFLFIILFMKVDERARALMFASNSKMQKNSQLVVDYMSPQHDGSVSSNEDPATMCGCKYLVRVPNEAKVLSLCSTEICWRKAALWQVGKAPNYRQCMKMTDEVITVDKVWKCEGRLLSVNKGDPDNRLKDLCLSFSLFKFICLRFTGYSLPQEARDELRRRIMSGLIEIELAFLFDLFYTKYPVNLNPCLFKFILLAILVAAALFSLYLAISLVTILLMMSILVVEFAQFGIMIFSEWAKVTYICKYVQSKRLQSSRCAGKLIEIMCGVWLLKPWGRQLRQYSLLKSYSYSPWKCTHNKLTTAYLDLKRNGQQQIAPANLSAQVTKAIAESLRNNRINNLEMGKESLRLNNLFEKLSRAFDLETTTQVILVWHIATTFCEHEAPPRDPLSCENKDIATKLLQYLAYLVAFAPRLLPDHACRTEYIFDCTVSEARKLFQGSSVSMGDKIQKLKDVGSQQGKETIRVIMARGAQLGTQLIEETEDVWKVLADFWAEMMLYVAPSSDAMVHAKYLTMGGEFVTHVWVLVSHMDITRGPRD</sequence>
<name>A0ACC3L3B1_EUCGR</name>
<proteinExistence type="predicted"/>
<feature type="non-terminal residue" evidence="1">
    <location>
        <position position="645"/>
    </location>
</feature>
<protein>
    <submittedName>
        <fullName evidence="1">Uncharacterized protein</fullName>
    </submittedName>
</protein>
<reference evidence="1 2" key="1">
    <citation type="journal article" date="2014" name="Nature">
        <title>The genome of Eucalyptus grandis.</title>
        <authorList>
            <person name="Myburg A.A."/>
            <person name="Grattapaglia D."/>
            <person name="Tuskan G.A."/>
            <person name="Hellsten U."/>
            <person name="Hayes R.D."/>
            <person name="Grimwood J."/>
            <person name="Jenkins J."/>
            <person name="Lindquist E."/>
            <person name="Tice H."/>
            <person name="Bauer D."/>
            <person name="Goodstein D.M."/>
            <person name="Dubchak I."/>
            <person name="Poliakov A."/>
            <person name="Mizrachi E."/>
            <person name="Kullan A.R."/>
            <person name="Hussey S.G."/>
            <person name="Pinard D."/>
            <person name="van der Merwe K."/>
            <person name="Singh P."/>
            <person name="van Jaarsveld I."/>
            <person name="Silva-Junior O.B."/>
            <person name="Togawa R.C."/>
            <person name="Pappas M.R."/>
            <person name="Faria D.A."/>
            <person name="Sansaloni C.P."/>
            <person name="Petroli C.D."/>
            <person name="Yang X."/>
            <person name="Ranjan P."/>
            <person name="Tschaplinski T.J."/>
            <person name="Ye C.Y."/>
            <person name="Li T."/>
            <person name="Sterck L."/>
            <person name="Vanneste K."/>
            <person name="Murat F."/>
            <person name="Soler M."/>
            <person name="Clemente H.S."/>
            <person name="Saidi N."/>
            <person name="Cassan-Wang H."/>
            <person name="Dunand C."/>
            <person name="Hefer C.A."/>
            <person name="Bornberg-Bauer E."/>
            <person name="Kersting A.R."/>
            <person name="Vining K."/>
            <person name="Amarasinghe V."/>
            <person name="Ranik M."/>
            <person name="Naithani S."/>
            <person name="Elser J."/>
            <person name="Boyd A.E."/>
            <person name="Liston A."/>
            <person name="Spatafora J.W."/>
            <person name="Dharmwardhana P."/>
            <person name="Raja R."/>
            <person name="Sullivan C."/>
            <person name="Romanel E."/>
            <person name="Alves-Ferreira M."/>
            <person name="Kulheim C."/>
            <person name="Foley W."/>
            <person name="Carocha V."/>
            <person name="Paiva J."/>
            <person name="Kudrna D."/>
            <person name="Brommonschenkel S.H."/>
            <person name="Pasquali G."/>
            <person name="Byrne M."/>
            <person name="Rigault P."/>
            <person name="Tibbits J."/>
            <person name="Spokevicius A."/>
            <person name="Jones R.C."/>
            <person name="Steane D.A."/>
            <person name="Vaillancourt R.E."/>
            <person name="Potts B.M."/>
            <person name="Joubert F."/>
            <person name="Barry K."/>
            <person name="Pappas G.J."/>
            <person name="Strauss S.H."/>
            <person name="Jaiswal P."/>
            <person name="Grima-Pettenati J."/>
            <person name="Salse J."/>
            <person name="Van de Peer Y."/>
            <person name="Rokhsar D.S."/>
            <person name="Schmutz J."/>
        </authorList>
    </citation>
    <scope>NUCLEOTIDE SEQUENCE [LARGE SCALE GENOMIC DNA]</scope>
    <source>
        <strain evidence="2">cv. BRASUZ1</strain>
        <tissue evidence="1">Leaf extractions</tissue>
    </source>
</reference>
<organism evidence="1 2">
    <name type="scientific">Eucalyptus grandis</name>
    <name type="common">Flooded gum</name>
    <dbReference type="NCBI Taxonomy" id="71139"/>
    <lineage>
        <taxon>Eukaryota</taxon>
        <taxon>Viridiplantae</taxon>
        <taxon>Streptophyta</taxon>
        <taxon>Embryophyta</taxon>
        <taxon>Tracheophyta</taxon>
        <taxon>Spermatophyta</taxon>
        <taxon>Magnoliopsida</taxon>
        <taxon>eudicotyledons</taxon>
        <taxon>Gunneridae</taxon>
        <taxon>Pentapetalae</taxon>
        <taxon>rosids</taxon>
        <taxon>malvids</taxon>
        <taxon>Myrtales</taxon>
        <taxon>Myrtaceae</taxon>
        <taxon>Myrtoideae</taxon>
        <taxon>Eucalypteae</taxon>
        <taxon>Eucalyptus</taxon>
    </lineage>
</organism>
<dbReference type="EMBL" id="CM064438">
    <property type="protein sequence ID" value="KAK3432858.1"/>
    <property type="molecule type" value="Genomic_DNA"/>
</dbReference>
<accession>A0ACC3L3B1</accession>
<comment type="caution">
    <text evidence="1">The sequence shown here is derived from an EMBL/GenBank/DDBJ whole genome shotgun (WGS) entry which is preliminary data.</text>
</comment>
<feature type="non-terminal residue" evidence="1">
    <location>
        <position position="1"/>
    </location>
</feature>
<dbReference type="Proteomes" id="UP000030711">
    <property type="component" value="Chromosome 4"/>
</dbReference>
<gene>
    <name evidence="1" type="ORF">EUGRSUZ_D00363</name>
</gene>
<evidence type="ECO:0000313" key="1">
    <source>
        <dbReference type="EMBL" id="KAK3432858.1"/>
    </source>
</evidence>
<evidence type="ECO:0000313" key="2">
    <source>
        <dbReference type="Proteomes" id="UP000030711"/>
    </source>
</evidence>
<keyword evidence="2" id="KW-1185">Reference proteome</keyword>